<dbReference type="Proteomes" id="UP001153461">
    <property type="component" value="Unassembled WGS sequence"/>
</dbReference>
<dbReference type="PANTHER" id="PTHR33337:SF32">
    <property type="entry name" value="DUF636 DOMAIN PROTEIN (AFU_ORTHOLOGUE AFUA_7G04120)"/>
    <property type="match status" value="1"/>
</dbReference>
<gene>
    <name evidence="6" type="ORF">PNAL_LOCUS9858</name>
</gene>
<comment type="caution">
    <text evidence="6">The sequence shown here is derived from an EMBL/GenBank/DDBJ whole genome shotgun (WGS) entry which is preliminary data.</text>
</comment>
<protein>
    <recommendedName>
        <fullName evidence="5">CENP-V/GFA domain-containing protein</fullName>
    </recommendedName>
</protein>
<evidence type="ECO:0000256" key="2">
    <source>
        <dbReference type="ARBA" id="ARBA00022723"/>
    </source>
</evidence>
<name>A0A9W4IGE7_PENNA</name>
<dbReference type="Gene3D" id="3.90.1590.10">
    <property type="entry name" value="glutathione-dependent formaldehyde- activating enzyme (gfa)"/>
    <property type="match status" value="2"/>
</dbReference>
<feature type="domain" description="CENP-V/GFA" evidence="5">
    <location>
        <begin position="198"/>
        <end position="316"/>
    </location>
</feature>
<dbReference type="PROSITE" id="PS51891">
    <property type="entry name" value="CENP_V_GFA"/>
    <property type="match status" value="2"/>
</dbReference>
<keyword evidence="3" id="KW-0862">Zinc</keyword>
<organism evidence="6 7">
    <name type="scientific">Penicillium nalgiovense</name>
    <dbReference type="NCBI Taxonomy" id="60175"/>
    <lineage>
        <taxon>Eukaryota</taxon>
        <taxon>Fungi</taxon>
        <taxon>Dikarya</taxon>
        <taxon>Ascomycota</taxon>
        <taxon>Pezizomycotina</taxon>
        <taxon>Eurotiomycetes</taxon>
        <taxon>Eurotiomycetidae</taxon>
        <taxon>Eurotiales</taxon>
        <taxon>Aspergillaceae</taxon>
        <taxon>Penicillium</taxon>
    </lineage>
</organism>
<dbReference type="EMBL" id="CAJVNV010000626">
    <property type="protein sequence ID" value="CAG8301160.1"/>
    <property type="molecule type" value="Genomic_DNA"/>
</dbReference>
<dbReference type="GO" id="GO:0016846">
    <property type="term" value="F:carbon-sulfur lyase activity"/>
    <property type="evidence" value="ECO:0007669"/>
    <property type="project" value="InterPro"/>
</dbReference>
<dbReference type="OrthoDB" id="5422068at2759"/>
<evidence type="ECO:0000256" key="3">
    <source>
        <dbReference type="ARBA" id="ARBA00022833"/>
    </source>
</evidence>
<proteinExistence type="inferred from homology"/>
<dbReference type="AlphaFoldDB" id="A0A9W4IGE7"/>
<evidence type="ECO:0000259" key="5">
    <source>
        <dbReference type="PROSITE" id="PS51891"/>
    </source>
</evidence>
<feature type="domain" description="CENP-V/GFA" evidence="5">
    <location>
        <begin position="1"/>
        <end position="112"/>
    </location>
</feature>
<dbReference type="SUPFAM" id="SSF51316">
    <property type="entry name" value="Mss4-like"/>
    <property type="match status" value="2"/>
</dbReference>
<keyword evidence="4" id="KW-0456">Lyase</keyword>
<sequence>MTIPIACICRSVALPIKLDSVTDQSKLQLCHCNSCRMVTGQLSSSYYLLQHEPSNLDGLQEYQQSKHVSRFFCRTCGAHVFARLQPGGQFLVASGLLAAKSVPSVRAVEHWKSSDTGDGGLSALLPGTESTVTGCRLSSSASIESPNRESTNPLEYTSASQHLHARCLCGGVEFYITKPDVSSLQASSPWPDLLVPYHTGSGANPDDIKWWLRDGDAKYIAGTCVCNSCRLSSGFPIQTWAFVPRSNIFNADGSPLMFNAGTMQRHRSSPGVYREFCSCCGATAFWHCDERPLLIDVSVGLFQANGARAEDWLEWATDRISFAEMAVQHDLIHILEEGLKIYSKRN</sequence>
<evidence type="ECO:0000313" key="6">
    <source>
        <dbReference type="EMBL" id="CAG8301160.1"/>
    </source>
</evidence>
<comment type="similarity">
    <text evidence="1">Belongs to the Gfa family.</text>
</comment>
<accession>A0A9W4IGE7</accession>
<dbReference type="InterPro" id="IPR006913">
    <property type="entry name" value="CENP-V/GFA"/>
</dbReference>
<dbReference type="Pfam" id="PF04828">
    <property type="entry name" value="GFA"/>
    <property type="match status" value="2"/>
</dbReference>
<dbReference type="InterPro" id="IPR011057">
    <property type="entry name" value="Mss4-like_sf"/>
</dbReference>
<evidence type="ECO:0000313" key="7">
    <source>
        <dbReference type="Proteomes" id="UP001153461"/>
    </source>
</evidence>
<dbReference type="PANTHER" id="PTHR33337">
    <property type="entry name" value="GFA DOMAIN-CONTAINING PROTEIN"/>
    <property type="match status" value="1"/>
</dbReference>
<evidence type="ECO:0000256" key="1">
    <source>
        <dbReference type="ARBA" id="ARBA00005495"/>
    </source>
</evidence>
<reference evidence="6" key="1">
    <citation type="submission" date="2021-07" db="EMBL/GenBank/DDBJ databases">
        <authorList>
            <person name="Branca A.L. A."/>
        </authorList>
    </citation>
    <scope>NUCLEOTIDE SEQUENCE</scope>
</reference>
<keyword evidence="2" id="KW-0479">Metal-binding</keyword>
<dbReference type="GO" id="GO:0046872">
    <property type="term" value="F:metal ion binding"/>
    <property type="evidence" value="ECO:0007669"/>
    <property type="project" value="UniProtKB-KW"/>
</dbReference>
<evidence type="ECO:0000256" key="4">
    <source>
        <dbReference type="ARBA" id="ARBA00023239"/>
    </source>
</evidence>